<evidence type="ECO:0000313" key="10">
    <source>
        <dbReference type="Proteomes" id="UP000494106"/>
    </source>
</evidence>
<dbReference type="AlphaFoldDB" id="A0A8S1AZK0"/>
<dbReference type="GO" id="GO:0005634">
    <property type="term" value="C:nucleus"/>
    <property type="evidence" value="ECO:0007669"/>
    <property type="project" value="UniProtKB-SubCell"/>
</dbReference>
<dbReference type="EMBL" id="CADEBC010000555">
    <property type="protein sequence ID" value="CAB3252442.1"/>
    <property type="molecule type" value="Genomic_DNA"/>
</dbReference>
<evidence type="ECO:0000256" key="2">
    <source>
        <dbReference type="ARBA" id="ARBA00004123"/>
    </source>
</evidence>
<keyword evidence="6" id="KW-0378">Hydrolase</keyword>
<dbReference type="GO" id="GO:0016787">
    <property type="term" value="F:hydrolase activity"/>
    <property type="evidence" value="ECO:0007669"/>
    <property type="project" value="UniProtKB-KW"/>
</dbReference>
<feature type="domain" description="DDE Tnp4" evidence="8">
    <location>
        <begin position="180"/>
        <end position="344"/>
    </location>
</feature>
<evidence type="ECO:0000259" key="8">
    <source>
        <dbReference type="Pfam" id="PF13359"/>
    </source>
</evidence>
<name>A0A8S1AZK0_ARCPL</name>
<evidence type="ECO:0000256" key="1">
    <source>
        <dbReference type="ARBA" id="ARBA00001968"/>
    </source>
</evidence>
<organism evidence="9 10">
    <name type="scientific">Arctia plantaginis</name>
    <name type="common">Wood tiger moth</name>
    <name type="synonym">Phalaena plantaginis</name>
    <dbReference type="NCBI Taxonomy" id="874455"/>
    <lineage>
        <taxon>Eukaryota</taxon>
        <taxon>Metazoa</taxon>
        <taxon>Ecdysozoa</taxon>
        <taxon>Arthropoda</taxon>
        <taxon>Hexapoda</taxon>
        <taxon>Insecta</taxon>
        <taxon>Pterygota</taxon>
        <taxon>Neoptera</taxon>
        <taxon>Endopterygota</taxon>
        <taxon>Lepidoptera</taxon>
        <taxon>Glossata</taxon>
        <taxon>Ditrysia</taxon>
        <taxon>Noctuoidea</taxon>
        <taxon>Erebidae</taxon>
        <taxon>Arctiinae</taxon>
        <taxon>Arctia</taxon>
    </lineage>
</organism>
<keyword evidence="5" id="KW-0479">Metal-binding</keyword>
<gene>
    <name evidence="9" type="ORF">APLA_LOCUS13542</name>
</gene>
<comment type="subcellular location">
    <subcellularLocation>
        <location evidence="2">Nucleus</location>
    </subcellularLocation>
</comment>
<reference evidence="9 10" key="1">
    <citation type="submission" date="2020-04" db="EMBL/GenBank/DDBJ databases">
        <authorList>
            <person name="Wallbank WR R."/>
            <person name="Pardo Diaz C."/>
            <person name="Kozak K."/>
            <person name="Martin S."/>
            <person name="Jiggins C."/>
            <person name="Moest M."/>
            <person name="Warren A I."/>
            <person name="Byers J.R.P. K."/>
            <person name="Montejo-Kovacevich G."/>
            <person name="Yen C E."/>
        </authorList>
    </citation>
    <scope>NUCLEOTIDE SEQUENCE [LARGE SCALE GENOMIC DNA]</scope>
</reference>
<evidence type="ECO:0000256" key="5">
    <source>
        <dbReference type="ARBA" id="ARBA00022723"/>
    </source>
</evidence>
<evidence type="ECO:0000256" key="6">
    <source>
        <dbReference type="ARBA" id="ARBA00022801"/>
    </source>
</evidence>
<dbReference type="OrthoDB" id="6581217at2759"/>
<comment type="similarity">
    <text evidence="3">Belongs to the HARBI1 family.</text>
</comment>
<sequence length="413" mass="48221">MLKHFSNRDLAIVAICLDEEDRLNAKSSMKSSGKRKYWVHDAWKTRDKEGEFATLLPHLLDDETKFYHYFRMPMDTFNRLELKLQERLAMQDTYFRKTITPRHRLATFLRFLATGDSFKTISFTYRMGRSTVGSIVHRTSRVVIEVLLNEVMPAPTEDRWNEIAIEFWERWQFPNCIGALDGKHVTIQAPKASGSLYWNYKKTYSIVLLALVDVRYNFIFVDVGSYGRNSDGGVLANSNLGRKLSRNQLNIPDKKGLPGTNMELPMVIVADEAFPLTKNIMRPFPGKNLSNEQRIFNYRLSRARRMSENVFGIMVQKFRMFMRPLQGNPDNITRVVLAACIIHNFIRINEDYKVPEVSDNTDTIPVEKSRLQDFPRRRGGENREAFNVREQFKQFFNSEEGSVEWQERRAFIG</sequence>
<dbReference type="GO" id="GO:0046872">
    <property type="term" value="F:metal ion binding"/>
    <property type="evidence" value="ECO:0007669"/>
    <property type="project" value="UniProtKB-KW"/>
</dbReference>
<evidence type="ECO:0000256" key="7">
    <source>
        <dbReference type="ARBA" id="ARBA00023242"/>
    </source>
</evidence>
<proteinExistence type="inferred from homology"/>
<evidence type="ECO:0000256" key="4">
    <source>
        <dbReference type="ARBA" id="ARBA00022722"/>
    </source>
</evidence>
<keyword evidence="10" id="KW-1185">Reference proteome</keyword>
<dbReference type="Proteomes" id="UP000494106">
    <property type="component" value="Unassembled WGS sequence"/>
</dbReference>
<comment type="cofactor">
    <cofactor evidence="1">
        <name>a divalent metal cation</name>
        <dbReference type="ChEBI" id="CHEBI:60240"/>
    </cofactor>
</comment>
<keyword evidence="4" id="KW-0540">Nuclease</keyword>
<accession>A0A8S1AZK0</accession>
<dbReference type="PANTHER" id="PTHR22930">
    <property type="match status" value="1"/>
</dbReference>
<dbReference type="InterPro" id="IPR027806">
    <property type="entry name" value="HARBI1_dom"/>
</dbReference>
<evidence type="ECO:0000313" key="9">
    <source>
        <dbReference type="EMBL" id="CAB3252442.1"/>
    </source>
</evidence>
<protein>
    <recommendedName>
        <fullName evidence="8">DDE Tnp4 domain-containing protein</fullName>
    </recommendedName>
</protein>
<dbReference type="InterPro" id="IPR045249">
    <property type="entry name" value="HARBI1-like"/>
</dbReference>
<dbReference type="PANTHER" id="PTHR22930:SF269">
    <property type="entry name" value="NUCLEASE HARBI1-LIKE PROTEIN"/>
    <property type="match status" value="1"/>
</dbReference>
<evidence type="ECO:0000256" key="3">
    <source>
        <dbReference type="ARBA" id="ARBA00006958"/>
    </source>
</evidence>
<dbReference type="Pfam" id="PF13359">
    <property type="entry name" value="DDE_Tnp_4"/>
    <property type="match status" value="1"/>
</dbReference>
<keyword evidence="7" id="KW-0539">Nucleus</keyword>
<dbReference type="GO" id="GO:0004518">
    <property type="term" value="F:nuclease activity"/>
    <property type="evidence" value="ECO:0007669"/>
    <property type="project" value="UniProtKB-KW"/>
</dbReference>
<comment type="caution">
    <text evidence="9">The sequence shown here is derived from an EMBL/GenBank/DDBJ whole genome shotgun (WGS) entry which is preliminary data.</text>
</comment>